<feature type="region of interest" description="Disordered" evidence="1">
    <location>
        <begin position="154"/>
        <end position="189"/>
    </location>
</feature>
<evidence type="ECO:0000313" key="3">
    <source>
        <dbReference type="Proteomes" id="UP000626148"/>
    </source>
</evidence>
<feature type="compositionally biased region" description="Low complexity" evidence="1">
    <location>
        <begin position="95"/>
        <end position="107"/>
    </location>
</feature>
<protein>
    <submittedName>
        <fullName evidence="2">Uncharacterized protein</fullName>
    </submittedName>
</protein>
<sequence>MSTDRYDIYFRGEILDGYFEDFVKADMARLFKTEEHRIEPFFSGQPQPIKLKVDKATAAKYQKALKDIGAKPVIVPAGQPLPEPQAQTTSAPETGAASPSPSGEPSSDWTILPPGSDIGEHRDIQPVAVDTSGFSIAEVGVTLVENAEQPEPVRVDISSLSMGEVGETLVEEDKNPPPPAPDTSHLKLE</sequence>
<proteinExistence type="predicted"/>
<keyword evidence="3" id="KW-1185">Reference proteome</keyword>
<reference evidence="2" key="2">
    <citation type="submission" date="2020-09" db="EMBL/GenBank/DDBJ databases">
        <authorList>
            <person name="Sun Q."/>
            <person name="Kim S."/>
        </authorList>
    </citation>
    <scope>NUCLEOTIDE SEQUENCE</scope>
    <source>
        <strain evidence="2">KCTC 22169</strain>
    </source>
</reference>
<dbReference type="Proteomes" id="UP000626148">
    <property type="component" value="Unassembled WGS sequence"/>
</dbReference>
<dbReference type="AlphaFoldDB" id="A0A918KK64"/>
<name>A0A918KK64_9GAMM</name>
<evidence type="ECO:0000256" key="1">
    <source>
        <dbReference type="SAM" id="MobiDB-lite"/>
    </source>
</evidence>
<gene>
    <name evidence="2" type="ORF">GCM10007392_38040</name>
</gene>
<accession>A0A918KK64</accession>
<organism evidence="2 3">
    <name type="scientific">Saccharospirillum salsuginis</name>
    <dbReference type="NCBI Taxonomy" id="418750"/>
    <lineage>
        <taxon>Bacteria</taxon>
        <taxon>Pseudomonadati</taxon>
        <taxon>Pseudomonadota</taxon>
        <taxon>Gammaproteobacteria</taxon>
        <taxon>Oceanospirillales</taxon>
        <taxon>Saccharospirillaceae</taxon>
        <taxon>Saccharospirillum</taxon>
    </lineage>
</organism>
<reference evidence="2" key="1">
    <citation type="journal article" date="2014" name="Int. J. Syst. Evol. Microbiol.">
        <title>Complete genome sequence of Corynebacterium casei LMG S-19264T (=DSM 44701T), isolated from a smear-ripened cheese.</title>
        <authorList>
            <consortium name="US DOE Joint Genome Institute (JGI-PGF)"/>
            <person name="Walter F."/>
            <person name="Albersmeier A."/>
            <person name="Kalinowski J."/>
            <person name="Ruckert C."/>
        </authorList>
    </citation>
    <scope>NUCLEOTIDE SEQUENCE</scope>
    <source>
        <strain evidence="2">KCTC 22169</strain>
    </source>
</reference>
<comment type="caution">
    <text evidence="2">The sequence shown here is derived from an EMBL/GenBank/DDBJ whole genome shotgun (WGS) entry which is preliminary data.</text>
</comment>
<feature type="region of interest" description="Disordered" evidence="1">
    <location>
        <begin position="75"/>
        <end position="121"/>
    </location>
</feature>
<dbReference type="RefSeq" id="WP_189611689.1">
    <property type="nucleotide sequence ID" value="NZ_BMXR01000010.1"/>
</dbReference>
<evidence type="ECO:0000313" key="2">
    <source>
        <dbReference type="EMBL" id="GGX66685.1"/>
    </source>
</evidence>
<dbReference type="EMBL" id="BMXR01000010">
    <property type="protein sequence ID" value="GGX66685.1"/>
    <property type="molecule type" value="Genomic_DNA"/>
</dbReference>